<dbReference type="KEGG" id="afla:FHG64_15900"/>
<keyword evidence="2" id="KW-1185">Reference proteome</keyword>
<gene>
    <name evidence="1" type="ORF">FHG64_15900</name>
</gene>
<dbReference type="Proteomes" id="UP000309016">
    <property type="component" value="Chromosome"/>
</dbReference>
<dbReference type="RefSeq" id="WP_139067318.1">
    <property type="nucleotide sequence ID" value="NZ_CP040812.1"/>
</dbReference>
<organism evidence="1 2">
    <name type="scientific">Antarcticibacterium flavum</name>
    <dbReference type="NCBI Taxonomy" id="2058175"/>
    <lineage>
        <taxon>Bacteria</taxon>
        <taxon>Pseudomonadati</taxon>
        <taxon>Bacteroidota</taxon>
        <taxon>Flavobacteriia</taxon>
        <taxon>Flavobacteriales</taxon>
        <taxon>Flavobacteriaceae</taxon>
        <taxon>Antarcticibacterium</taxon>
    </lineage>
</organism>
<evidence type="ECO:0000313" key="1">
    <source>
        <dbReference type="EMBL" id="QCY70753.1"/>
    </source>
</evidence>
<evidence type="ECO:0000313" key="2">
    <source>
        <dbReference type="Proteomes" id="UP000309016"/>
    </source>
</evidence>
<dbReference type="EMBL" id="CP040812">
    <property type="protein sequence ID" value="QCY70753.1"/>
    <property type="molecule type" value="Genomic_DNA"/>
</dbReference>
<protein>
    <submittedName>
        <fullName evidence="1">Uncharacterized protein</fullName>
    </submittedName>
</protein>
<name>A0A5B7X7X5_9FLAO</name>
<reference evidence="1 2" key="1">
    <citation type="submission" date="2019-06" db="EMBL/GenBank/DDBJ databases">
        <title>Complete genome sequence of Antarcticibacterium flavum KCTC 52984T from an Antarctic marine sediment.</title>
        <authorList>
            <person name="Lee Y.M."/>
            <person name="Shin S.C."/>
        </authorList>
    </citation>
    <scope>NUCLEOTIDE SEQUENCE [LARGE SCALE GENOMIC DNA]</scope>
    <source>
        <strain evidence="1 2">KCTC 52984</strain>
    </source>
</reference>
<sequence length="109" mass="12529">MGWIQIIGIKVFLERPYFGYTSRLLLFPNEQADTIFNVAESTDEELKTQLKGAPSNLMLIHHVKFLSSGEKTIKAVLKEIDTARIGGELVEKERIMYLEERIFIKDKKG</sequence>
<dbReference type="AlphaFoldDB" id="A0A5B7X7X5"/>
<accession>A0A5B7X7X5</accession>
<proteinExistence type="predicted"/>